<dbReference type="InterPro" id="IPR000953">
    <property type="entry name" value="Chromo/chromo_shadow_dom"/>
</dbReference>
<keyword evidence="9" id="KW-0238">DNA-binding</keyword>
<dbReference type="SUPFAM" id="SSF56672">
    <property type="entry name" value="DNA/RNA polymerases"/>
    <property type="match status" value="1"/>
</dbReference>
<evidence type="ECO:0000259" key="14">
    <source>
        <dbReference type="PROSITE" id="PS50013"/>
    </source>
</evidence>
<organism evidence="15 16">
    <name type="scientific">Cucumis melo var. makuwa</name>
    <name type="common">Oriental melon</name>
    <dbReference type="NCBI Taxonomy" id="1194695"/>
    <lineage>
        <taxon>Eukaryota</taxon>
        <taxon>Viridiplantae</taxon>
        <taxon>Streptophyta</taxon>
        <taxon>Embryophyta</taxon>
        <taxon>Tracheophyta</taxon>
        <taxon>Spermatophyta</taxon>
        <taxon>Magnoliopsida</taxon>
        <taxon>eudicotyledons</taxon>
        <taxon>Gunneridae</taxon>
        <taxon>Pentapetalae</taxon>
        <taxon>rosids</taxon>
        <taxon>fabids</taxon>
        <taxon>Cucurbitales</taxon>
        <taxon>Cucurbitaceae</taxon>
        <taxon>Benincaseae</taxon>
        <taxon>Cucumis</taxon>
    </lineage>
</organism>
<dbReference type="InterPro" id="IPR012337">
    <property type="entry name" value="RNaseH-like_sf"/>
</dbReference>
<dbReference type="Proteomes" id="UP000321947">
    <property type="component" value="Unassembled WGS sequence"/>
</dbReference>
<dbReference type="InterPro" id="IPR041588">
    <property type="entry name" value="Integrase_H2C2"/>
</dbReference>
<feature type="coiled-coil region" evidence="12">
    <location>
        <begin position="2"/>
        <end position="74"/>
    </location>
</feature>
<dbReference type="Pfam" id="PF17921">
    <property type="entry name" value="Integrase_H2C2"/>
    <property type="match status" value="1"/>
</dbReference>
<evidence type="ECO:0000256" key="13">
    <source>
        <dbReference type="SAM" id="MobiDB-lite"/>
    </source>
</evidence>
<evidence type="ECO:0000256" key="11">
    <source>
        <dbReference type="ARBA" id="ARBA00023268"/>
    </source>
</evidence>
<dbReference type="GO" id="GO:0003964">
    <property type="term" value="F:RNA-directed DNA polymerase activity"/>
    <property type="evidence" value="ECO:0007669"/>
    <property type="project" value="UniProtKB-KW"/>
</dbReference>
<protein>
    <submittedName>
        <fullName evidence="15">Transposon Tf2-6 polyprotein</fullName>
    </submittedName>
</protein>
<keyword evidence="11" id="KW-0511">Multifunctional enzyme</keyword>
<dbReference type="Pfam" id="PF24626">
    <property type="entry name" value="SH3_Tf2-1"/>
    <property type="match status" value="1"/>
</dbReference>
<comment type="caution">
    <text evidence="15">The sequence shown here is derived from an EMBL/GenBank/DDBJ whole genome shotgun (WGS) entry which is preliminary data.</text>
</comment>
<keyword evidence="12" id="KW-0175">Coiled coil</keyword>
<dbReference type="InterPro" id="IPR043502">
    <property type="entry name" value="DNA/RNA_pol_sf"/>
</dbReference>
<dbReference type="GO" id="GO:0015074">
    <property type="term" value="P:DNA integration"/>
    <property type="evidence" value="ECO:0007669"/>
    <property type="project" value="UniProtKB-KW"/>
</dbReference>
<evidence type="ECO:0000256" key="5">
    <source>
        <dbReference type="ARBA" id="ARBA00022842"/>
    </source>
</evidence>
<evidence type="ECO:0000256" key="1">
    <source>
        <dbReference type="ARBA" id="ARBA00022670"/>
    </source>
</evidence>
<dbReference type="Pfam" id="PF17919">
    <property type="entry name" value="RT_RNaseH_2"/>
    <property type="match status" value="1"/>
</dbReference>
<dbReference type="GO" id="GO:0003887">
    <property type="term" value="F:DNA-directed DNA polymerase activity"/>
    <property type="evidence" value="ECO:0007669"/>
    <property type="project" value="UniProtKB-KW"/>
</dbReference>
<dbReference type="InterPro" id="IPR041577">
    <property type="entry name" value="RT_RNaseH_2"/>
</dbReference>
<keyword evidence="7" id="KW-0695">RNA-directed DNA polymerase</keyword>
<dbReference type="Gene3D" id="3.30.70.270">
    <property type="match status" value="2"/>
</dbReference>
<evidence type="ECO:0000256" key="3">
    <source>
        <dbReference type="ARBA" id="ARBA00022750"/>
    </source>
</evidence>
<accession>A0A5D3C9B5</accession>
<keyword evidence="10" id="KW-0233">DNA recombination</keyword>
<dbReference type="PANTHER" id="PTHR37984:SF5">
    <property type="entry name" value="PROTEIN NYNRIN-LIKE"/>
    <property type="match status" value="1"/>
</dbReference>
<evidence type="ECO:0000313" key="16">
    <source>
        <dbReference type="Proteomes" id="UP000321947"/>
    </source>
</evidence>
<dbReference type="PANTHER" id="PTHR37984">
    <property type="entry name" value="PROTEIN CBG26694"/>
    <property type="match status" value="1"/>
</dbReference>
<sequence length="1162" mass="136733">MAKNHEERFESLEQEVSEMKNDLQKLPVMEEKLSTIMKTIDRLNVQNEKQQQQQQALMKNLDRLNSKAETQQQQHQFRWPALDWYRSQEQRDKFTDWSNLKRRLLERFRSIREGSLYGRFFVIKQTTAVEEYRNLFGRLVAKNHEERFESLEQEVSEMKNDLQKLPVMEEKLSTIMKTIDRLNVQNEKQQQQQQALMKNLDRLNSKAETQQQQHQFRWPALDWYRSQEQRDKFTDWSNLKRRLLERFRSIREGSLYGRFFMIKQTTAVEEYRNLFGRLVAPLSDLSNKVLKETFMNGLFLWIRAEVEFSEPVDLPQMMRLALKAEIREIIWRKANLYRYLEGKYLCNPTNYNKPNAASTSNDRKSNNMTPMRTITLRSTASGEAKKEGLNMELRELRMFVVHDDNVEEEIIEEDCYDPKELSMFEIEGGVDVVVELSINSVVRPTNPETMKVEENYKEKSAKLERGVILAEEVVEGVDMVPADVQKMIDKFVDVFDWPKTLPPRRAIEHQIHLKSGMDPVNVRPYSRGMDEHTYHLELVFEVLREHKLYANKKKCSFAFQKVEYLGHIVSGQGMEVDPEKIKSIKTMATPLTHLLKLGAFKWNEESQVAFARLKEAMMILPVLALLNFNLPFEVEIDAFGNDVGAVLMQNKSPIAFFSHTLAVRDRAKPVYERELMAVVLAVQRWRPYLLGRRFVVIHLKLCTSPVLENKATDALSKELSIVHLNQLTAPTLIDLKVIKEEVENDDRLKEIEESEGQKRYRSIHYSRVCYSIKEGTIAKNSTLISAILHTYHDSVFGGHSGFLRTYKRLTEDLFRQGMKVQKHCEKCAMCQRNKSLSLSPASLLTPIPSRVWDDISMDFIEGLPKAEVILVVVNRSRAYHPQTDGQTEVVNRSVEAYLRCFCGERPKERIKWIHWAEYWYNTTYQRSLGVSPFQAVYGRTPPPLVFYGDHSTMNSTLDDQLKQRDIALGVLKEHLRVTQDKMKTYADLKRRHVEFKEGDMVYLKLRPYRQVTMRKRRNEKLLPKYFGPYKVLKRIGTVAYKLELPPSTIIHLVFLIYQLKRAFGECQNLQDLAPYMTENHEWPAVPNEAYGYRKNDKGEWELLMSWKGLPSHEATWEKYDDFQQSFPDYHLEDKVKLERECNVRPPIIHQYHRRKKDVNKKC</sequence>
<evidence type="ECO:0000256" key="8">
    <source>
        <dbReference type="ARBA" id="ARBA00022932"/>
    </source>
</evidence>
<evidence type="ECO:0000256" key="7">
    <source>
        <dbReference type="ARBA" id="ARBA00022918"/>
    </source>
</evidence>
<dbReference type="SUPFAM" id="SSF53098">
    <property type="entry name" value="Ribonuclease H-like"/>
    <property type="match status" value="1"/>
</dbReference>
<evidence type="ECO:0000256" key="2">
    <source>
        <dbReference type="ARBA" id="ARBA00022723"/>
    </source>
</evidence>
<keyword evidence="8" id="KW-0808">Transferase</keyword>
<evidence type="ECO:0000256" key="6">
    <source>
        <dbReference type="ARBA" id="ARBA00022908"/>
    </source>
</evidence>
<dbReference type="GO" id="GO:0006310">
    <property type="term" value="P:DNA recombination"/>
    <property type="evidence" value="ECO:0007669"/>
    <property type="project" value="UniProtKB-KW"/>
</dbReference>
<evidence type="ECO:0000256" key="9">
    <source>
        <dbReference type="ARBA" id="ARBA00023125"/>
    </source>
</evidence>
<dbReference type="InterPro" id="IPR050951">
    <property type="entry name" value="Retrovirus_Pol_polyprotein"/>
</dbReference>
<keyword evidence="2" id="KW-0479">Metal-binding</keyword>
<keyword evidence="8" id="KW-0239">DNA-directed DNA polymerase</keyword>
<dbReference type="GO" id="GO:0006508">
    <property type="term" value="P:proteolysis"/>
    <property type="evidence" value="ECO:0007669"/>
    <property type="project" value="UniProtKB-KW"/>
</dbReference>
<dbReference type="SUPFAM" id="SSF54160">
    <property type="entry name" value="Chromo domain-like"/>
    <property type="match status" value="1"/>
</dbReference>
<dbReference type="Gene3D" id="1.10.340.70">
    <property type="match status" value="1"/>
</dbReference>
<dbReference type="GO" id="GO:0046872">
    <property type="term" value="F:metal ion binding"/>
    <property type="evidence" value="ECO:0007669"/>
    <property type="project" value="UniProtKB-KW"/>
</dbReference>
<dbReference type="InterPro" id="IPR056924">
    <property type="entry name" value="SH3_Tf2-1"/>
</dbReference>
<feature type="region of interest" description="Disordered" evidence="13">
    <location>
        <begin position="351"/>
        <end position="381"/>
    </location>
</feature>
<dbReference type="Gene3D" id="3.30.420.10">
    <property type="entry name" value="Ribonuclease H-like superfamily/Ribonuclease H"/>
    <property type="match status" value="1"/>
</dbReference>
<feature type="coiled-coil region" evidence="12">
    <location>
        <begin position="141"/>
        <end position="213"/>
    </location>
</feature>
<dbReference type="InterPro" id="IPR016197">
    <property type="entry name" value="Chromo-like_dom_sf"/>
</dbReference>
<dbReference type="Gene3D" id="2.40.50.40">
    <property type="match status" value="1"/>
</dbReference>
<dbReference type="PROSITE" id="PS50013">
    <property type="entry name" value="CHROMO_2"/>
    <property type="match status" value="1"/>
</dbReference>
<proteinExistence type="predicted"/>
<keyword evidence="4" id="KW-0378">Hydrolase</keyword>
<evidence type="ECO:0000256" key="10">
    <source>
        <dbReference type="ARBA" id="ARBA00023172"/>
    </source>
</evidence>
<keyword evidence="3" id="KW-0064">Aspartyl protease</keyword>
<evidence type="ECO:0000313" key="15">
    <source>
        <dbReference type="EMBL" id="TYK07930.1"/>
    </source>
</evidence>
<keyword evidence="5" id="KW-0460">Magnesium</keyword>
<dbReference type="GO" id="GO:0003677">
    <property type="term" value="F:DNA binding"/>
    <property type="evidence" value="ECO:0007669"/>
    <property type="project" value="UniProtKB-KW"/>
</dbReference>
<evidence type="ECO:0000256" key="4">
    <source>
        <dbReference type="ARBA" id="ARBA00022801"/>
    </source>
</evidence>
<dbReference type="InterPro" id="IPR036397">
    <property type="entry name" value="RNaseH_sf"/>
</dbReference>
<feature type="domain" description="Chromo" evidence="14">
    <location>
        <begin position="1084"/>
        <end position="1162"/>
    </location>
</feature>
<dbReference type="InterPro" id="IPR043128">
    <property type="entry name" value="Rev_trsase/Diguanyl_cyclase"/>
</dbReference>
<name>A0A5D3C9B5_CUCMM</name>
<dbReference type="GO" id="GO:0004190">
    <property type="term" value="F:aspartic-type endopeptidase activity"/>
    <property type="evidence" value="ECO:0007669"/>
    <property type="project" value="UniProtKB-KW"/>
</dbReference>
<keyword evidence="6" id="KW-0229">DNA integration</keyword>
<reference evidence="15 16" key="1">
    <citation type="submission" date="2019-08" db="EMBL/GenBank/DDBJ databases">
        <title>Draft genome sequences of two oriental melons (Cucumis melo L. var makuwa).</title>
        <authorList>
            <person name="Kwon S.-Y."/>
        </authorList>
    </citation>
    <scope>NUCLEOTIDE SEQUENCE [LARGE SCALE GENOMIC DNA]</scope>
    <source>
        <strain evidence="16">cv. Chang Bougi</strain>
        <tissue evidence="15">Leaf</tissue>
    </source>
</reference>
<gene>
    <name evidence="15" type="ORF">E5676_scaffold265G00440</name>
</gene>
<keyword evidence="8" id="KW-0548">Nucleotidyltransferase</keyword>
<evidence type="ECO:0000256" key="12">
    <source>
        <dbReference type="SAM" id="Coils"/>
    </source>
</evidence>
<keyword evidence="1" id="KW-0645">Protease</keyword>
<dbReference type="EMBL" id="SSTD01012952">
    <property type="protein sequence ID" value="TYK07930.1"/>
    <property type="molecule type" value="Genomic_DNA"/>
</dbReference>
<dbReference type="AlphaFoldDB" id="A0A5D3C9B5"/>